<dbReference type="GO" id="GO:0015211">
    <property type="term" value="F:purine nucleoside transmembrane transporter activity"/>
    <property type="evidence" value="ECO:0007669"/>
    <property type="project" value="UniProtKB-UniRule"/>
</dbReference>
<comment type="similarity">
    <text evidence="2 7">Belongs to the purine permeases (TC 2.A.7.14) family.</text>
</comment>
<evidence type="ECO:0000256" key="7">
    <source>
        <dbReference type="RuleBase" id="RU368015"/>
    </source>
</evidence>
<keyword evidence="4 7" id="KW-0812">Transmembrane</keyword>
<feature type="transmembrane region" description="Helical" evidence="7">
    <location>
        <begin position="184"/>
        <end position="204"/>
    </location>
</feature>
<keyword evidence="8" id="KW-1185">Reference proteome</keyword>
<keyword evidence="3 7" id="KW-0813">Transport</keyword>
<comment type="subcellular location">
    <subcellularLocation>
        <location evidence="1 7">Membrane</location>
        <topology evidence="1 7">Multi-pass membrane protein</topology>
    </subcellularLocation>
</comment>
<dbReference type="PANTHER" id="PTHR31376:SF68">
    <property type="entry name" value="PURINE PERMEASE-RELATED"/>
    <property type="match status" value="1"/>
</dbReference>
<evidence type="ECO:0000256" key="2">
    <source>
        <dbReference type="ARBA" id="ARBA00006213"/>
    </source>
</evidence>
<evidence type="ECO:0000313" key="8">
    <source>
        <dbReference type="Proteomes" id="UP000087766"/>
    </source>
</evidence>
<dbReference type="STRING" id="3916.A0A1S3UCW9"/>
<dbReference type="RefSeq" id="XP_014503868.2">
    <property type="nucleotide sequence ID" value="XM_014648382.2"/>
</dbReference>
<feature type="transmembrane region" description="Helical" evidence="7">
    <location>
        <begin position="252"/>
        <end position="275"/>
    </location>
</feature>
<dbReference type="KEGG" id="vra:106764151"/>
<sequence length="395" mass="44160">MNSTCLTYWSSYHCLKTSIIVTQTSYQKQRKKLMYVSKRGRRREKKARKRSMKRVLLLLNSVLLALGTSGGPLVMRLYFIHGGNRIWLSSFLETAAFPLILIPLTISHLHPNFHHSPKPNLVSIKLPLFIASAVIGILTGLDDYLYACGIARLPVSTSSLIQASHLAFTAVFAFLLVRHRFTVYSVNAIVLLTIAAVVLALRSGGDRPPGESTRQYVIGFVMILAAAALYGLVLPLMELVYKRSKQRVTYSLVMEIQLVMCFFATLFCTLGMLINNDFKVISREAKDYELGETKYYVVLVGSAIMWQFFFLGAIGVIFCSSSLFSGIIIAAFLPVTEVLGVIVYKENFEAEKGVALVLSLWGFVSYFYGEMKQEREKNKNGCPETELPQSLSPNA</sequence>
<keyword evidence="5 7" id="KW-1133">Transmembrane helix</keyword>
<feature type="transmembrane region" description="Helical" evidence="7">
    <location>
        <begin position="126"/>
        <end position="147"/>
    </location>
</feature>
<keyword evidence="6 7" id="KW-0472">Membrane</keyword>
<evidence type="ECO:0000313" key="9">
    <source>
        <dbReference type="RefSeq" id="XP_014503868.2"/>
    </source>
</evidence>
<dbReference type="OrthoDB" id="1865379at2759"/>
<dbReference type="AlphaFoldDB" id="A0A1S3UCW9"/>
<organism evidence="8 9">
    <name type="scientific">Vigna radiata var. radiata</name>
    <name type="common">Mung bean</name>
    <name type="synonym">Phaseolus aureus</name>
    <dbReference type="NCBI Taxonomy" id="3916"/>
    <lineage>
        <taxon>Eukaryota</taxon>
        <taxon>Viridiplantae</taxon>
        <taxon>Streptophyta</taxon>
        <taxon>Embryophyta</taxon>
        <taxon>Tracheophyta</taxon>
        <taxon>Spermatophyta</taxon>
        <taxon>Magnoliopsida</taxon>
        <taxon>eudicotyledons</taxon>
        <taxon>Gunneridae</taxon>
        <taxon>Pentapetalae</taxon>
        <taxon>rosids</taxon>
        <taxon>fabids</taxon>
        <taxon>Fabales</taxon>
        <taxon>Fabaceae</taxon>
        <taxon>Papilionoideae</taxon>
        <taxon>50 kb inversion clade</taxon>
        <taxon>NPAAA clade</taxon>
        <taxon>indigoferoid/millettioid clade</taxon>
        <taxon>Phaseoleae</taxon>
        <taxon>Vigna</taxon>
    </lineage>
</organism>
<evidence type="ECO:0000256" key="4">
    <source>
        <dbReference type="ARBA" id="ARBA00022692"/>
    </source>
</evidence>
<dbReference type="GeneID" id="106764151"/>
<gene>
    <name evidence="9" type="primary">LOC106764151</name>
</gene>
<protein>
    <recommendedName>
        <fullName evidence="7">Probable purine permease</fullName>
    </recommendedName>
</protein>
<evidence type="ECO:0000256" key="5">
    <source>
        <dbReference type="ARBA" id="ARBA00022989"/>
    </source>
</evidence>
<dbReference type="Proteomes" id="UP000087766">
    <property type="component" value="Chromosome 6"/>
</dbReference>
<evidence type="ECO:0000256" key="1">
    <source>
        <dbReference type="ARBA" id="ARBA00004141"/>
    </source>
</evidence>
<feature type="transmembrane region" description="Helical" evidence="7">
    <location>
        <begin position="86"/>
        <end position="106"/>
    </location>
</feature>
<dbReference type="InterPro" id="IPR030182">
    <property type="entry name" value="PUP_plant"/>
</dbReference>
<evidence type="ECO:0000256" key="6">
    <source>
        <dbReference type="ARBA" id="ARBA00023136"/>
    </source>
</evidence>
<dbReference type="InterPro" id="IPR037185">
    <property type="entry name" value="EmrE-like"/>
</dbReference>
<comment type="caution">
    <text evidence="7">Lacks conserved residue(s) required for the propagation of feature annotation.</text>
</comment>
<reference evidence="9" key="2">
    <citation type="submission" date="2025-08" db="UniProtKB">
        <authorList>
            <consortium name="RefSeq"/>
        </authorList>
    </citation>
    <scope>IDENTIFICATION</scope>
    <source>
        <tissue evidence="9">Leaf</tissue>
    </source>
</reference>
<evidence type="ECO:0000256" key="3">
    <source>
        <dbReference type="ARBA" id="ARBA00022448"/>
    </source>
</evidence>
<proteinExistence type="inferred from homology"/>
<feature type="transmembrane region" description="Helical" evidence="7">
    <location>
        <begin position="295"/>
        <end position="318"/>
    </location>
</feature>
<accession>A0A1S3UCW9</accession>
<feature type="transmembrane region" description="Helical" evidence="7">
    <location>
        <begin position="323"/>
        <end position="344"/>
    </location>
</feature>
<dbReference type="GO" id="GO:0016020">
    <property type="term" value="C:membrane"/>
    <property type="evidence" value="ECO:0007669"/>
    <property type="project" value="UniProtKB-SubCell"/>
</dbReference>
<dbReference type="SUPFAM" id="SSF103481">
    <property type="entry name" value="Multidrug resistance efflux transporter EmrE"/>
    <property type="match status" value="1"/>
</dbReference>
<feature type="transmembrane region" description="Helical" evidence="7">
    <location>
        <begin position="216"/>
        <end position="240"/>
    </location>
</feature>
<name>A0A1S3UCW9_VIGRR</name>
<dbReference type="Pfam" id="PF16913">
    <property type="entry name" value="PUNUT"/>
    <property type="match status" value="1"/>
</dbReference>
<feature type="transmembrane region" description="Helical" evidence="7">
    <location>
        <begin position="350"/>
        <end position="369"/>
    </location>
</feature>
<dbReference type="GO" id="GO:0005345">
    <property type="term" value="F:purine nucleobase transmembrane transporter activity"/>
    <property type="evidence" value="ECO:0007669"/>
    <property type="project" value="UniProtKB-UniRule"/>
</dbReference>
<feature type="transmembrane region" description="Helical" evidence="7">
    <location>
        <begin position="159"/>
        <end position="177"/>
    </location>
</feature>
<reference evidence="8" key="1">
    <citation type="journal article" date="2014" name="Nat. Commun.">
        <title>Genome sequence of mungbean and insights into evolution within Vigna species.</title>
        <authorList>
            <person name="Kang Y.J."/>
            <person name="Kim S.K."/>
            <person name="Kim M.Y."/>
            <person name="Lestari P."/>
            <person name="Kim K.H."/>
            <person name="Ha B.K."/>
            <person name="Jun T.H."/>
            <person name="Hwang W.J."/>
            <person name="Lee T."/>
            <person name="Lee J."/>
            <person name="Shim S."/>
            <person name="Yoon M.Y."/>
            <person name="Jang Y.E."/>
            <person name="Han K.S."/>
            <person name="Taeprayoon P."/>
            <person name="Yoon N."/>
            <person name="Somta P."/>
            <person name="Tanya P."/>
            <person name="Kim K.S."/>
            <person name="Gwag J.G."/>
            <person name="Moon J.K."/>
            <person name="Lee Y.H."/>
            <person name="Park B.S."/>
            <person name="Bombarely A."/>
            <person name="Doyle J.J."/>
            <person name="Jackson S.A."/>
            <person name="Schafleitner R."/>
            <person name="Srinives P."/>
            <person name="Varshney R.K."/>
            <person name="Lee S.H."/>
        </authorList>
    </citation>
    <scope>NUCLEOTIDE SEQUENCE [LARGE SCALE GENOMIC DNA]</scope>
    <source>
        <strain evidence="8">cv. VC1973A</strain>
    </source>
</reference>
<dbReference type="PANTHER" id="PTHR31376">
    <property type="entry name" value="OS09G0467300 PROTEIN-RELATED"/>
    <property type="match status" value="1"/>
</dbReference>